<comment type="subcellular location">
    <subcellularLocation>
        <location evidence="1">Membrane</location>
        <topology evidence="1">Multi-pass membrane protein</topology>
    </subcellularLocation>
</comment>
<evidence type="ECO:0000313" key="8">
    <source>
        <dbReference type="Proteomes" id="UP000240505"/>
    </source>
</evidence>
<feature type="transmembrane region" description="Helical" evidence="5">
    <location>
        <begin position="183"/>
        <end position="202"/>
    </location>
</feature>
<dbReference type="PROSITE" id="PS50850">
    <property type="entry name" value="MFS"/>
    <property type="match status" value="1"/>
</dbReference>
<feature type="transmembrane region" description="Helical" evidence="5">
    <location>
        <begin position="281"/>
        <end position="306"/>
    </location>
</feature>
<dbReference type="EMBL" id="CP028324">
    <property type="protein sequence ID" value="AVR97658.1"/>
    <property type="molecule type" value="Genomic_DNA"/>
</dbReference>
<evidence type="ECO:0000256" key="3">
    <source>
        <dbReference type="ARBA" id="ARBA00022989"/>
    </source>
</evidence>
<feature type="transmembrane region" description="Helical" evidence="5">
    <location>
        <begin position="122"/>
        <end position="140"/>
    </location>
</feature>
<dbReference type="Gene3D" id="1.20.1250.20">
    <property type="entry name" value="MFS general substrate transporter like domains"/>
    <property type="match status" value="1"/>
</dbReference>
<dbReference type="SUPFAM" id="SSF103473">
    <property type="entry name" value="MFS general substrate transporter"/>
    <property type="match status" value="1"/>
</dbReference>
<dbReference type="OrthoDB" id="9807274at2"/>
<dbReference type="InterPro" id="IPR020846">
    <property type="entry name" value="MFS_dom"/>
</dbReference>
<feature type="domain" description="Major facilitator superfamily (MFS) profile" evidence="6">
    <location>
        <begin position="27"/>
        <end position="467"/>
    </location>
</feature>
<feature type="transmembrane region" description="Helical" evidence="5">
    <location>
        <begin position="373"/>
        <end position="397"/>
    </location>
</feature>
<evidence type="ECO:0000259" key="6">
    <source>
        <dbReference type="PROSITE" id="PS50850"/>
    </source>
</evidence>
<dbReference type="PANTHER" id="PTHR42718">
    <property type="entry name" value="MAJOR FACILITATOR SUPERFAMILY MULTIDRUG TRANSPORTER MFSC"/>
    <property type="match status" value="1"/>
</dbReference>
<keyword evidence="4 5" id="KW-0472">Membrane</keyword>
<accession>A0A2R4CDW0</accession>
<feature type="transmembrane region" description="Helical" evidence="5">
    <location>
        <begin position="441"/>
        <end position="461"/>
    </location>
</feature>
<keyword evidence="2 5" id="KW-0812">Transmembrane</keyword>
<gene>
    <name evidence="7" type="ORF">C9I28_19980</name>
</gene>
<feature type="transmembrane region" description="Helical" evidence="5">
    <location>
        <begin position="24"/>
        <end position="40"/>
    </location>
</feature>
<feature type="transmembrane region" description="Helical" evidence="5">
    <location>
        <begin position="152"/>
        <end position="177"/>
    </location>
</feature>
<keyword evidence="3 5" id="KW-1133">Transmembrane helix</keyword>
<dbReference type="GO" id="GO:0016020">
    <property type="term" value="C:membrane"/>
    <property type="evidence" value="ECO:0007669"/>
    <property type="project" value="UniProtKB-SubCell"/>
</dbReference>
<sequence length="478" mass="48503">MVCIFTPCCKTPKLAALGGNNEEATMLLLTLALGFVMAWIDVTAVNTALSDISADLHVPLAGLVWVVDGYTLTFAALLLAGGALADRIGAKQAYQAGLLVFLAGSLGCALAPSGTLLVAARLLQGVGAALFMPSSLSLLAQSSTDERARARMFAIWSALVSAAATVGPLAGGLLVHLFGWRSIFWLNVPLGLAALALTHIVVRAPAGGARRPLALSSHAIAALALAALAFVLIEGPVRGWTAAPVLALAALLLVLGTWAVRRERAGQAAMLPAALYGNAAFGATVAMGFLINFGFFAQLFVISLFLQQGQGIGALETGLRLLPMMAVTGVTNLLAGRVIARRGVRWPLLAGLGGAVGAALLLTAAGWTAAPALVLACATLVTLSLGLAIPAMTATVMQAGGRAHANSAAAALNATRQVGALVGVAVAGTVLHMAGNWPLRLALAFGVMAAGLALAWLLVFLHVQRDAARAPATPALAD</sequence>
<dbReference type="GO" id="GO:0022857">
    <property type="term" value="F:transmembrane transporter activity"/>
    <property type="evidence" value="ECO:0007669"/>
    <property type="project" value="InterPro"/>
</dbReference>
<feature type="transmembrane region" description="Helical" evidence="5">
    <location>
        <begin position="239"/>
        <end position="260"/>
    </location>
</feature>
<dbReference type="PANTHER" id="PTHR42718:SF40">
    <property type="entry name" value="METHYLENOMYCIN A RESISTANCE PROTEIN"/>
    <property type="match status" value="1"/>
</dbReference>
<proteinExistence type="predicted"/>
<dbReference type="InterPro" id="IPR011701">
    <property type="entry name" value="MFS"/>
</dbReference>
<keyword evidence="8" id="KW-1185">Reference proteome</keyword>
<evidence type="ECO:0000256" key="2">
    <source>
        <dbReference type="ARBA" id="ARBA00022692"/>
    </source>
</evidence>
<dbReference type="InterPro" id="IPR036259">
    <property type="entry name" value="MFS_trans_sf"/>
</dbReference>
<feature type="transmembrane region" description="Helical" evidence="5">
    <location>
        <begin position="418"/>
        <end position="435"/>
    </location>
</feature>
<feature type="transmembrane region" description="Helical" evidence="5">
    <location>
        <begin position="60"/>
        <end position="84"/>
    </location>
</feature>
<dbReference type="CDD" id="cd17321">
    <property type="entry name" value="MFS_MMR_MDR_like"/>
    <property type="match status" value="1"/>
</dbReference>
<name>A0A2R4CDW0_9BURK</name>
<evidence type="ECO:0000256" key="1">
    <source>
        <dbReference type="ARBA" id="ARBA00004141"/>
    </source>
</evidence>
<feature type="transmembrane region" description="Helical" evidence="5">
    <location>
        <begin position="318"/>
        <end position="336"/>
    </location>
</feature>
<dbReference type="AlphaFoldDB" id="A0A2R4CDW0"/>
<evidence type="ECO:0000256" key="4">
    <source>
        <dbReference type="ARBA" id="ARBA00023136"/>
    </source>
</evidence>
<organism evidence="7 8">
    <name type="scientific">Pseudoduganella armeniaca</name>
    <dbReference type="NCBI Taxonomy" id="2072590"/>
    <lineage>
        <taxon>Bacteria</taxon>
        <taxon>Pseudomonadati</taxon>
        <taxon>Pseudomonadota</taxon>
        <taxon>Betaproteobacteria</taxon>
        <taxon>Burkholderiales</taxon>
        <taxon>Oxalobacteraceae</taxon>
        <taxon>Telluria group</taxon>
        <taxon>Pseudoduganella</taxon>
    </lineage>
</organism>
<evidence type="ECO:0000313" key="7">
    <source>
        <dbReference type="EMBL" id="AVR97658.1"/>
    </source>
</evidence>
<feature type="transmembrane region" description="Helical" evidence="5">
    <location>
        <begin position="214"/>
        <end position="233"/>
    </location>
</feature>
<dbReference type="Gene3D" id="1.20.1720.10">
    <property type="entry name" value="Multidrug resistance protein D"/>
    <property type="match status" value="1"/>
</dbReference>
<dbReference type="Pfam" id="PF07690">
    <property type="entry name" value="MFS_1"/>
    <property type="match status" value="1"/>
</dbReference>
<reference evidence="7 8" key="1">
    <citation type="submission" date="2018-03" db="EMBL/GenBank/DDBJ databases">
        <title>Massilia armeniaca sp. nov., isolated from desert soil.</title>
        <authorList>
            <person name="Huang H."/>
            <person name="Ren M."/>
        </authorList>
    </citation>
    <scope>NUCLEOTIDE SEQUENCE [LARGE SCALE GENOMIC DNA]</scope>
    <source>
        <strain evidence="7 8">ZMN-3</strain>
    </source>
</reference>
<protein>
    <submittedName>
        <fullName evidence="7">MFS transporter</fullName>
    </submittedName>
</protein>
<dbReference type="KEGG" id="masz:C9I28_19980"/>
<feature type="transmembrane region" description="Helical" evidence="5">
    <location>
        <begin position="96"/>
        <end position="116"/>
    </location>
</feature>
<dbReference type="Proteomes" id="UP000240505">
    <property type="component" value="Chromosome"/>
</dbReference>
<feature type="transmembrane region" description="Helical" evidence="5">
    <location>
        <begin position="348"/>
        <end position="367"/>
    </location>
</feature>
<evidence type="ECO:0000256" key="5">
    <source>
        <dbReference type="SAM" id="Phobius"/>
    </source>
</evidence>